<sequence>MTSTSKHKHVRFDCSCSSSAITTTITTITNTVITDSIATATITSLSAQPVSSLFFQNYPRSSIQNNLQNASQEYLSSLCSSSSNPTIKETSLPSIFPLSLSFLSRKYYQQTYSRRNSLLPNSALPQQHQTKSIIRNSHTFTKTADHPSENTSSSILHLNTQSLSSISPLLQVTTIPSYHTNNMKNPSTLDTIKVSRSKSQSYQVDF</sequence>
<dbReference type="Proteomes" id="UP000746747">
    <property type="component" value="Unassembled WGS sequence"/>
</dbReference>
<dbReference type="EMBL" id="CAKAEH010001386">
    <property type="protein sequence ID" value="CAG9535567.1"/>
    <property type="molecule type" value="Genomic_DNA"/>
</dbReference>
<reference evidence="1" key="1">
    <citation type="submission" date="2021-09" db="EMBL/GenBank/DDBJ databases">
        <authorList>
            <consortium name="Pathogen Informatics"/>
        </authorList>
    </citation>
    <scope>NUCLEOTIDE SEQUENCE</scope>
</reference>
<dbReference type="AlphaFoldDB" id="A0A8J2M545"/>
<dbReference type="OrthoDB" id="5902300at2759"/>
<comment type="caution">
    <text evidence="1">The sequence shown here is derived from an EMBL/GenBank/DDBJ whole genome shotgun (WGS) entry which is preliminary data.</text>
</comment>
<evidence type="ECO:0000313" key="1">
    <source>
        <dbReference type="EMBL" id="CAG9535567.1"/>
    </source>
</evidence>
<accession>A0A8J2M545</accession>
<organism evidence="1 2">
    <name type="scientific">Cercopithifilaria johnstoni</name>
    <dbReference type="NCBI Taxonomy" id="2874296"/>
    <lineage>
        <taxon>Eukaryota</taxon>
        <taxon>Metazoa</taxon>
        <taxon>Ecdysozoa</taxon>
        <taxon>Nematoda</taxon>
        <taxon>Chromadorea</taxon>
        <taxon>Rhabditida</taxon>
        <taxon>Spirurina</taxon>
        <taxon>Spiruromorpha</taxon>
        <taxon>Filarioidea</taxon>
        <taxon>Onchocercidae</taxon>
        <taxon>Cercopithifilaria</taxon>
    </lineage>
</organism>
<protein>
    <submittedName>
        <fullName evidence="1">Uncharacterized protein</fullName>
    </submittedName>
</protein>
<keyword evidence="2" id="KW-1185">Reference proteome</keyword>
<proteinExistence type="predicted"/>
<evidence type="ECO:0000313" key="2">
    <source>
        <dbReference type="Proteomes" id="UP000746747"/>
    </source>
</evidence>
<name>A0A8J2M545_9BILA</name>
<gene>
    <name evidence="1" type="ORF">CJOHNSTONI_LOCUS5575</name>
</gene>